<dbReference type="InterPro" id="IPR013783">
    <property type="entry name" value="Ig-like_fold"/>
</dbReference>
<dbReference type="GO" id="GO:0070161">
    <property type="term" value="C:anchoring junction"/>
    <property type="evidence" value="ECO:0007669"/>
    <property type="project" value="UniProtKB-SubCell"/>
</dbReference>
<dbReference type="FunFam" id="2.60.40.10:FF:000032">
    <property type="entry name" value="palladin isoform X1"/>
    <property type="match status" value="4"/>
</dbReference>
<feature type="domain" description="Ig-like" evidence="25">
    <location>
        <begin position="1296"/>
        <end position="1391"/>
    </location>
</feature>
<evidence type="ECO:0000256" key="21">
    <source>
        <dbReference type="ARBA" id="ARBA00080303"/>
    </source>
</evidence>
<dbReference type="FunFam" id="2.20.100.10:FF:000007">
    <property type="entry name" value="Thrombospondin 1"/>
    <property type="match status" value="3"/>
</dbReference>
<dbReference type="InterPro" id="IPR007110">
    <property type="entry name" value="Ig-like_dom"/>
</dbReference>
<evidence type="ECO:0000259" key="24">
    <source>
        <dbReference type="PROSITE" id="PS50026"/>
    </source>
</evidence>
<dbReference type="Pfam" id="PF07679">
    <property type="entry name" value="I-set"/>
    <property type="match status" value="33"/>
</dbReference>
<dbReference type="InterPro" id="IPR013098">
    <property type="entry name" value="Ig_I-set"/>
</dbReference>
<evidence type="ECO:0000256" key="11">
    <source>
        <dbReference type="ARBA" id="ARBA00022729"/>
    </source>
</evidence>
<dbReference type="SUPFAM" id="SSF57184">
    <property type="entry name" value="Growth factor receptor domain"/>
    <property type="match status" value="3"/>
</dbReference>
<dbReference type="SMART" id="SM00406">
    <property type="entry name" value="IGv"/>
    <property type="match status" value="17"/>
</dbReference>
<feature type="domain" description="Ig-like" evidence="25">
    <location>
        <begin position="3562"/>
        <end position="3650"/>
    </location>
</feature>
<reference evidence="27 28" key="1">
    <citation type="journal article" date="2021" name="G3 (Bethesda)">
        <title>Improved contiguity of the threespine stickleback genome using long-read sequencing.</title>
        <authorList>
            <person name="Nath S."/>
            <person name="Shaw D.E."/>
            <person name="White M.A."/>
        </authorList>
    </citation>
    <scope>NUCLEOTIDE SEQUENCE [LARGE SCALE GENOMIC DNA]</scope>
    <source>
        <strain evidence="27 28">Lake Benthic</strain>
    </source>
</reference>
<evidence type="ECO:0000256" key="7">
    <source>
        <dbReference type="ARBA" id="ARBA00022530"/>
    </source>
</evidence>
<evidence type="ECO:0000256" key="12">
    <source>
        <dbReference type="ARBA" id="ARBA00022737"/>
    </source>
</evidence>
<keyword evidence="17" id="KW-0131">Cell cycle</keyword>
<dbReference type="FunFam" id="2.60.40.10:FF:000107">
    <property type="entry name" value="Myosin, light chain kinase a"/>
    <property type="match status" value="1"/>
</dbReference>
<dbReference type="FunFam" id="2.60.40.10:FF:000279">
    <property type="entry name" value="Hemicentin 1"/>
    <property type="match status" value="1"/>
</dbReference>
<dbReference type="FunFam" id="2.10.25.10:FF:000383">
    <property type="entry name" value="Hemicentin 1"/>
    <property type="match status" value="1"/>
</dbReference>
<dbReference type="PROSITE" id="PS01187">
    <property type="entry name" value="EGF_CA"/>
    <property type="match status" value="4"/>
</dbReference>
<dbReference type="InterPro" id="IPR006605">
    <property type="entry name" value="G2_nidogen/fibulin_G2F"/>
</dbReference>
<dbReference type="SUPFAM" id="SSF53300">
    <property type="entry name" value="vWA-like"/>
    <property type="match status" value="1"/>
</dbReference>
<reference evidence="27" key="3">
    <citation type="submission" date="2025-09" db="UniProtKB">
        <authorList>
            <consortium name="Ensembl"/>
        </authorList>
    </citation>
    <scope>IDENTIFICATION</scope>
</reference>
<feature type="domain" description="Ig-like" evidence="25">
    <location>
        <begin position="2604"/>
        <end position="2695"/>
    </location>
</feature>
<feature type="domain" description="EGF-like" evidence="24">
    <location>
        <begin position="5141"/>
        <end position="5180"/>
    </location>
</feature>
<evidence type="ECO:0000256" key="18">
    <source>
        <dbReference type="ARBA" id="ARBA00023319"/>
    </source>
</evidence>
<evidence type="ECO:0000256" key="6">
    <source>
        <dbReference type="ARBA" id="ARBA00022525"/>
    </source>
</evidence>
<dbReference type="FunFam" id="2.60.40.10:FF:000285">
    <property type="entry name" value="Hemicentin 1"/>
    <property type="match status" value="5"/>
</dbReference>
<evidence type="ECO:0000256" key="10">
    <source>
        <dbReference type="ARBA" id="ARBA00022618"/>
    </source>
</evidence>
<feature type="domain" description="Ig-like" evidence="25">
    <location>
        <begin position="477"/>
        <end position="563"/>
    </location>
</feature>
<feature type="domain" description="Ig-like" evidence="25">
    <location>
        <begin position="3279"/>
        <end position="3370"/>
    </location>
</feature>
<keyword evidence="9" id="KW-0716">Sensory transduction</keyword>
<feature type="domain" description="Ig-like" evidence="25">
    <location>
        <begin position="566"/>
        <end position="651"/>
    </location>
</feature>
<dbReference type="FunFam" id="2.20.100.10:FF:000002">
    <property type="entry name" value="Unc-5 netrin receptor C"/>
    <property type="match status" value="1"/>
</dbReference>
<dbReference type="SUPFAM" id="SSF48726">
    <property type="entry name" value="Immunoglobulin"/>
    <property type="match status" value="44"/>
</dbReference>
<dbReference type="FunFam" id="2.10.25.10:FF:000010">
    <property type="entry name" value="Pro-epidermal growth factor"/>
    <property type="match status" value="1"/>
</dbReference>
<reference evidence="27" key="2">
    <citation type="submission" date="2025-08" db="UniProtKB">
        <authorList>
            <consortium name="Ensembl"/>
        </authorList>
    </citation>
    <scope>IDENTIFICATION</scope>
</reference>
<dbReference type="InterPro" id="IPR009017">
    <property type="entry name" value="GFP"/>
</dbReference>
<feature type="domain" description="Ig-like" evidence="25">
    <location>
        <begin position="1674"/>
        <end position="1759"/>
    </location>
</feature>
<feature type="domain" description="Ig-like" evidence="25">
    <location>
        <begin position="1861"/>
        <end position="1949"/>
    </location>
</feature>
<protein>
    <recommendedName>
        <fullName evidence="20">Hemicentin-1</fullName>
    </recommendedName>
    <alternativeName>
        <fullName evidence="21">Fibulin-6</fullName>
    </alternativeName>
</protein>
<feature type="domain" description="Ig-like" evidence="25">
    <location>
        <begin position="2230"/>
        <end position="2318"/>
    </location>
</feature>
<dbReference type="InterPro" id="IPR009030">
    <property type="entry name" value="Growth_fac_rcpt_cys_sf"/>
</dbReference>
<feature type="domain" description="Ig-like" evidence="25">
    <location>
        <begin position="3185"/>
        <end position="3274"/>
    </location>
</feature>
<dbReference type="FunFam" id="2.60.40.10:FF:000890">
    <property type="entry name" value="Hemicentin 1"/>
    <property type="match status" value="1"/>
</dbReference>
<feature type="domain" description="Ig-like" evidence="25">
    <location>
        <begin position="3090"/>
        <end position="3180"/>
    </location>
</feature>
<comment type="caution">
    <text evidence="22">Lacks conserved residue(s) required for the propagation of feature annotation.</text>
</comment>
<keyword evidence="12" id="KW-0677">Repeat</keyword>
<dbReference type="PROSITE" id="PS50835">
    <property type="entry name" value="IG_LIKE"/>
    <property type="match status" value="44"/>
</dbReference>
<keyword evidence="28" id="KW-1185">Reference proteome</keyword>
<sequence>MTELNGGLLSKDAGQQAAAAAEAAEVFVHREKFQLKRAEPTGLGRPVGSEMGSRLVWLSLFLSVPLCAGRDAGTGAAEEDIPEGASTLAFVFDVTGSMYDDLVQVIEGASKILETSLSRPKKTLYNFALVPFHDPEIGPVTITTDPKKFQYELRELYVQGGGDCPEMSIGAIKIALEISLPESFIYVFTDARSKDYRLTNEVLQLIQQKQSQVVFVLTGDCDDRTHIGYKVYEEIASTSSGQVFHLDKKQVNEVLKWVEEAVQSSKVHLLSTDHFSAASNTWQMPFDPSLKEVTVALSGPAPNIEIRNPQGKLMGTSDGLTELLHIPNSAKVVNIKDPQSGMWSIKTSSEGRHSVRISGLSTIDFRVGFSRKPTLDFKKTSSRPVQGIPTHILLNTTGLSPPAVADRVELLTIKGDVIKTLPIRYYPGREPFGLWNITEFIPPNEAFFLRVAGYDRDGFLFQRVSSVSFSSIVPDAPKVLMPATSHGYYLQKGSVPCQVESLVPFTLRFSRDGRRLGEDQLFSESNHASWSIAQVTVKDEGYYECIAISRAGTGRARTFLDVSEPPPAITVEGNVTASPGSRAVLTCHVVSTVSFNLTWLRGGLDARLDPRVRVLANLSLQVPAVTPDHSGWYECIAINKGGMQAEQIYLTVQEVPRVLVEPRNQTFAAGEEMRIRCSASGYPPPRLVWTHNDKFIMASSRHRMTPDGTLVIRNMEKKDAGVYGCLGSNKAGTDTMYSILTYIESPVVTVALSDLLIGIGETTAMACSASGIPQPEIWWYKGGVQLRSSSYLDVDTFGGSLTIKETQDVDAGDYTCVAVNAAGSSSGKISLDVGGAPKFTREPSDVAFDIGSNVTLLCLVKGHPEPQVTWKREDGLPIFNRPRSYGTITQSREGLHITNLWVEDEGVYICEAHNHFGTVQAQATITVTGLVSPVIAMSPSVLSVIEGQQVTLPCMLLAGNPLPERQWLHNYGLVTSDHYVTVRRDGSLHIERVRLDDAGDYTCLAENVIGATNHTTAVNIYVIPTIQYGPQVFSTIEGTAITLPCRGSGVPPPDITWTKGGELMNLGGPAFSLDSDGSLLITSPSGNETGEFICTATNAAGYASRKVQLIVYVRPRSNVRGAGGSADPMKMSVIEGEDAVLPCEVHGVPPPTISWAKERQLISPFSPRHTQLTSGSMKILETRVSDSGLYVCVALNIAGNTTQSIELSVLVPPSIQAGPRVIKVQVGHSVELPCVVRGFPEPALTWTKDGKRYPASSDGSLALGDVVLADEGTYTCTATSTAGRDQAQVQLLVQVPPVVEVLEPPFNSPLQERVANQRIAFPCPAKGLPKPVIRWLRNGQELTGNEPGVSILEDGTLLILAAVSPLDNGEYLCAAINDAGSTERKYQLKVNVPPVLRDEETPGNVTLVLSQSTSLVCNVIGSPTPVISWYKDGTLVVASNSIQILDMGKTLRLLKAATTDAGSYSCKAINIAGSTEKNFFLDVLVPPTILGSASPQDVTAIVKQEISLECNVQGAPFPTIQWYKDRKLVFLGDPNLKVLNRGQVLKITSARLGDKARYQCSVINSAGKQSKDFNLSVFVPPSIKGGNTTSQVTALLDTLVTLECEARGVPVPTITWYRSGEAIPSNRQLQYVERGHYLRIPRAQASDAGQYNCKVTSTAGSAEKSFQLEVYLPPTIAGGDDGPTERKVVLSRPLILECEAGGHPPPSLTWLKDGVPVRDGESVRLFEQGSRIEIISAAVSDSGRYVCVATSIAGEKEVKYDVKVLVPPFIEGADDVTDSTVIVDSPLELECHASGTPAPQITWYKDGKAVTQGEGLRVAASGRQLVVSRAQVSDAARFQCVATNEAGDHARDFHVVVHVPPSIRTTGPAERSVVLHQLISVECISSGIPPPSVTWLKDGRPVDTTQGHLKLESAGRMLKVTEARQEDSGKYTCLATNAAGEAQQHIRLSVHEPPSIPHSGELRNQTILSGFPTELECKATGRPLPAITWYKDGRPLTSAAGLTMLKRGQVLEIERAQLSDAGLYRCLAVNLAGVAEISHSLQVYVPPVISSRGGTVTVVVNEAARLECEATGVPLPSLTWLKDGSPVASVSHGIQVLAAGRVLSLASALVSDTGRYTCVAVNAGGEQHREYHLRVYVPPNIEGEEANATVMLGRPVELHCQSDAIPPPTLSWRKDGRPLFRKPGLTVSADGSVLKVYRAQVQDSGRYSCEATNVAGKTEKNYNLNVWVSPSIRGSEEVFPLTVIEGSPITLMCESSGIPPPSLIWRKDGSELKSDQRLRVLSGGRQLQISSAERTDTASYTCTASSSAGNTSKKYSLQVHVRPSISRSEGHTDDVTVTKGGDVTLQCAAEGVPRPAITWLKDGRPIAGQQRAVIQNEGRMLQIKDAKVSDTGRYTCIAVNVAGQADRKHDISVHVPPSIIGQVQLPENVSVVLKNPVALSCEASGIPLPAITWLKDGRPIKATSSVRVLSGGRSLRLMHAAAEDAGRYTCIVSNSAGEERKNFDLDVLVSPSIVDEGTVVDTKVMEKHNLTLTCEASGNPSPEIKWLKDGQLLVPDRRHQVTSYGRFLQISGAQVADTGRYSCHASNSAGHRNRHFNLNVLVSPTITGSGPDGSAEEVTVTLSNPTSLVCEVQSYPPALIIWLKDGTPFESNHHVRVLPGGRTLQILNAKEEDAGRYTCVATNEAGETVKHYEVKVYVPPQINKNDIPGEGLAPKEVKIKVNSTLTLECAAQAFPTPALQWYKDGQILHSDDHVSITANGRIAQIKHAQVSDTGRYTCIATNIAGEDEKDFDVNIQVPPNFNRPGAVGDTTSSPGFGGDFRNVILNNPISLYCETNAVPPPTLTWYKDGKLLTSNEKVLILPGGRVLQIPRSQAEDSGKYTCVAVNEAGEDSLQYDVRVLLPPTIRGTNSELPDEVTVLVNKTTQLECHVDGNPAPKITWFKDNQPVSNDGPHRIPSNGRSLQVLTAQISDTGRYVCVADNVAGSAEKSFNLNVHVPPTIIGVSPDSVTVVVNNFVSLSCEATGFPPPTLSWLNDRGSIQANSNALIMPGGRILQILKAKVSDGGKYSCVAINAAGEAHKNIHLTVFVPPSIRDRSGDSPVVLNVLVGKSVILECESNAVPPPTITWYKNGRMVTESANLRILVERQVLEIRASEVSDTGQYVCKATNVAGQVDKNFHLNIHVPPSIDGPAEESVVETISNPVTFACDATGIPPPSLTWLKDGRPIEYSESLEMHIFSGGSKLQIARSQLSDSGTYTCLASNLEGEAHKSYRLTIQVPPSISRSDLPGEMAVLLNESIQLDCRALGTPTPTIQWLKDGDVLNNTRDDEGLRISPDGSTLTVTRARTTDSGKFTCVATNNAGQEDRIFNLNVYVPPVIDGNSETVAQLTTVLDSSVNIECVATGSPPPQLNWLRNGLPLPVSSHIRLLSAGQVLRITRSQVSDSGTYTCIASNRAGVDNRQYNLRVHVPPGLDGAGSTEDVTVVKGNSASLLCVADGTPTPSLSWFKDGLTLIADPHLHFLNLNTTLHIVLAQVNDTGRYTCVADNTAGQASRHFALKVLDPPHIKGSGAPAEVTVVVNNVLELQCEVSGIPTPFLTWLKDGRPLPQTESLSLLRGGEVLHVASAQLENTGRYSCLANSPAGDDDREFLVRVHVPPNIAGDSTPQDVSVLQNRQVILECKSDAIPPPTLTWLKDGQQLQASSRVRILSGARYLQINMAELSDKAQYTCVASNIAGKTTRQFNLAVNVAPIIKEGSQTVSVHINQPAVLECIVSGVPPPRVTWRKHGAILAGNIPGYTFAEGGSLHIHSAQVTDTGRYLCMATNQAGTQRKKVDLQVYVPPFIAKSRTNVTVTVNVQTTLSCEATGIPKPTVSWMKNGRAIDTDQNQNLYRLLSSGSLIVIAPTVEDTAVYECVVSNEAGEESRSITLTVHVPPSIADEPTELVVTRLSPVVIACTASGVPVPTIHWTKDGMQLNKEGQGYSILPTGPVDIPSAQLSHAGRYSCTAKNAAGSTHRHVQLTVQELPVIQDHPSTLDVILNNPITLPCRATGSPRPTITWQKEGINIPTTGGGFAVLPNGGLQINKASVSDSGTYICVAQNPAGTALSKTKLRVQVPPAISSTTQKYLSPVDSSVTLHCQSDGSPPPTVSWHKDGQPVSDSVRQRVLNSGSLQIAFIQPSDTGRYTCTAANAAGTVSHEMSLTVQIPPSIRAGEQQVAVVENTQAQLMCVAQGVPQPSLAWEKDGNPLSESTGEYTILPSGELVIDMAQPDDVGSYTCVATNAVGRDSRTTTLSVHTHPAFTELLVDVTLNKGERLLLACGVNGVPPPKITWAFNNNIIPVHYDHVHGHSELVIDRVTKDDSGSYSCVAENSVGTIKSLGFVYVKEPPIIDGDLHSNRIEPLGGNSILNCEVRGDPPPTIRWSKSGINIQISNRIRQLDNGSLAIYGTVSEDAGNYVCVATNDAGVVERSVTLTLQSAPIIVVEPAETVVDAGTTVVLNCQAEGEPTPKIEWSHQGRLLPSNGRFSTLSNSSLRISSAQKEDTAEYQCVARNLLGSVVVRGTLTVRVHGGYSEWSKWGPCSVSCGFGSQKRLRQCNNPLPANGGPHCAELDTETHGCQGKPCPVDGNWSEWSLWEECSRTCGQGNRTRVRTCSNPPAQHGGKPCEGRAVEVIMCSVRPCPVAGNWGSWLPWSPCSETCGKGVQSRLRLCNSPPPAFDGPQCESTDTQTQVCKERPCPVDGKWSSWVSWGACSVSCGGGTRQRTRLCASPAPQHGGRSCEGNDVLIDFCNSDLCPISGNWGAWSSWGSCSKTCNGGQMRRYRTCDHPRPANGGRACAGADTQIQRCSTPDCPVNGNWGSWQQWAECSSSCGGGERTRVRLCNSPSPSNVGRPCPGDSSQLARCNGHSCPGGAQKARGSIIGNINDIEFGVAILNATISDSESGGRIIKATITNVPRTLGPAMRKLISILNPVYWTTAQEVGEAVNGNTLTGSVFRRETQVEFATGEILRMTHIARGLDSDGALLLDIVVNGHILQLPSHADIRIKDYTEDYIQTGPGQLYALSTRMFSIDRESVPYSWNHTISYDPSKGKMPYLVEALQATAISAQYHPMEEMLEYSIQASITKGDRSNQCPQGFNLVSAGPYCADENECAIRNPCSHACHNAMGTYYCSCPRGLTISADGRTCQDIDECSLGGHVCHDGHDCENTIGSYRCIMRCGRGFRRTADGLSCSDVNECQESNPCNQHCLNTIGSYRCACEPGFQIRNRRCIDINECRQRVCRSDQQCKNTRGGYTCIDLCPNGMTKGANGTCEDVDECRDGTHQCRYNQICENTRGSYHCTCPRGHRSQGVGRPCIDINECERLQQPCAHQCINTPGSFKCTCPPGRHLLGDGKSCAGLERLPSYESYSFGYRTSESSPERSSYQRRYHNLASQSYHSYTDASRRHNKSRRHRASPAPQGVLACQQGFESRGGSCLDVNECEVRDTCQHECMNTPGSYRCLCPAGYRLMTNGKTCQDVDECLEQNIQCGVNQMCFNMRGSYECIDTPCPPNYKRDPTTGFCLKNCPANDLECALSPYALEYKLLSLPFGIAANQDLIRLVAYTQDGVMHPRTTFLAVDEDVTLPFALRDENLKGVLFTTRALREPHTYRMKVRALSYSEAGGIEYQTTFIVYIAVSAYPY</sequence>
<dbReference type="Gene3D" id="3.40.50.410">
    <property type="entry name" value="von Willebrand factor, type A domain"/>
    <property type="match status" value="1"/>
</dbReference>
<dbReference type="PROSITE" id="PS50993">
    <property type="entry name" value="NIDOGEN_G2"/>
    <property type="match status" value="1"/>
</dbReference>
<feature type="domain" description="Ig-like" evidence="25">
    <location>
        <begin position="3374"/>
        <end position="3464"/>
    </location>
</feature>
<dbReference type="Pfam" id="PF25106">
    <property type="entry name" value="VWA_4"/>
    <property type="match status" value="1"/>
</dbReference>
<evidence type="ECO:0000256" key="5">
    <source>
        <dbReference type="ARBA" id="ARBA00022490"/>
    </source>
</evidence>
<feature type="domain" description="Ig-like" evidence="25">
    <location>
        <begin position="4475"/>
        <end position="4560"/>
    </location>
</feature>
<dbReference type="FunFam" id="3.40.50.410:FF:000032">
    <property type="entry name" value="Hemicentin 1"/>
    <property type="match status" value="1"/>
</dbReference>
<comment type="subcellular location">
    <subcellularLocation>
        <location evidence="1">Cell junction</location>
    </subcellularLocation>
    <subcellularLocation>
        <location evidence="4">Cleavage furrow</location>
    </subcellularLocation>
    <subcellularLocation>
        <location evidence="2">Cytoplasm</location>
    </subcellularLocation>
    <subcellularLocation>
        <location evidence="3">Secreted</location>
        <location evidence="3">Extracellular space</location>
        <location evidence="3">Extracellular matrix</location>
    </subcellularLocation>
</comment>
<feature type="domain" description="Ig-like" evidence="25">
    <location>
        <begin position="3655"/>
        <end position="3743"/>
    </location>
</feature>
<name>G3NWN1_GASAC</name>
<dbReference type="PROSITE" id="PS00010">
    <property type="entry name" value="ASX_HYDROXYL"/>
    <property type="match status" value="5"/>
</dbReference>
<dbReference type="Pfam" id="PF07474">
    <property type="entry name" value="G2F"/>
    <property type="match status" value="1"/>
</dbReference>
<dbReference type="PROSITE" id="PS50026">
    <property type="entry name" value="EGF_3"/>
    <property type="match status" value="5"/>
</dbReference>
<dbReference type="FunFam" id="2.60.40.10:FF:000594">
    <property type="entry name" value="Hemicentin 1"/>
    <property type="match status" value="1"/>
</dbReference>
<evidence type="ECO:0000256" key="20">
    <source>
        <dbReference type="ARBA" id="ARBA00072385"/>
    </source>
</evidence>
<dbReference type="Proteomes" id="UP000007635">
    <property type="component" value="Chromosome VIII"/>
</dbReference>
<dbReference type="FunFam" id="2.60.40.10:FF:000726">
    <property type="entry name" value="Hemicentin 1"/>
    <property type="match status" value="1"/>
</dbReference>
<feature type="domain" description="Ig-like" evidence="25">
    <location>
        <begin position="1024"/>
        <end position="1108"/>
    </location>
</feature>
<keyword evidence="18" id="KW-0393">Immunoglobulin domain</keyword>
<dbReference type="InterPro" id="IPR013106">
    <property type="entry name" value="Ig_V-set"/>
</dbReference>
<dbReference type="GO" id="GO:0032154">
    <property type="term" value="C:cleavage furrow"/>
    <property type="evidence" value="ECO:0007669"/>
    <property type="project" value="UniProtKB-SubCell"/>
</dbReference>
<dbReference type="InterPro" id="IPR003598">
    <property type="entry name" value="Ig_sub2"/>
</dbReference>
<dbReference type="Gene3D" id="2.60.40.10">
    <property type="entry name" value="Immunoglobulins"/>
    <property type="match status" value="44"/>
</dbReference>
<dbReference type="PANTHER" id="PTHR45080:SF28">
    <property type="entry name" value="HEMICENTIN-2"/>
    <property type="match status" value="1"/>
</dbReference>
<evidence type="ECO:0000256" key="4">
    <source>
        <dbReference type="ARBA" id="ARBA00004626"/>
    </source>
</evidence>
<dbReference type="FunFam" id="2.60.40.10:FF:001139">
    <property type="entry name" value="Hemicentin 1"/>
    <property type="match status" value="1"/>
</dbReference>
<feature type="domain" description="Ig-like" evidence="25">
    <location>
        <begin position="746"/>
        <end position="830"/>
    </location>
</feature>
<dbReference type="FunFam" id="2.10.25.10:FF:000238">
    <property type="entry name" value="Hemicentin 1"/>
    <property type="match status" value="1"/>
</dbReference>
<dbReference type="SMART" id="SM00179">
    <property type="entry name" value="EGF_CA"/>
    <property type="match status" value="8"/>
</dbReference>
<dbReference type="GO" id="GO:0005509">
    <property type="term" value="F:calcium ion binding"/>
    <property type="evidence" value="ECO:0007669"/>
    <property type="project" value="InterPro"/>
</dbReference>
<evidence type="ECO:0000256" key="14">
    <source>
        <dbReference type="ARBA" id="ARBA00022949"/>
    </source>
</evidence>
<evidence type="ECO:0000256" key="16">
    <source>
        <dbReference type="ARBA" id="ARBA00023180"/>
    </source>
</evidence>
<dbReference type="FunFam" id="2.40.155.10:FF:000002">
    <property type="entry name" value="Hemicentin 1"/>
    <property type="match status" value="1"/>
</dbReference>
<dbReference type="FunFam" id="2.10.25.10:FF:000210">
    <property type="entry name" value="Hemicentin 1"/>
    <property type="match status" value="1"/>
</dbReference>
<dbReference type="SMART" id="SM00209">
    <property type="entry name" value="TSP1"/>
    <property type="match status" value="6"/>
</dbReference>
<feature type="domain" description="EGF-like" evidence="24">
    <location>
        <begin position="5349"/>
        <end position="5389"/>
    </location>
</feature>
<keyword evidence="8 22" id="KW-0245">EGF-like domain</keyword>
<keyword evidence="11" id="KW-0732">Signal</keyword>
<keyword evidence="15 22" id="KW-1015">Disulfide bond</keyword>
<feature type="disulfide bond" evidence="22">
    <location>
        <begin position="5145"/>
        <end position="5155"/>
    </location>
</feature>
<feature type="domain" description="Ig-like" evidence="25">
    <location>
        <begin position="4295"/>
        <end position="4376"/>
    </location>
</feature>
<feature type="domain" description="Ig-like" evidence="25">
    <location>
        <begin position="4114"/>
        <end position="4199"/>
    </location>
</feature>
<dbReference type="Pfam" id="PF07645">
    <property type="entry name" value="EGF_CA"/>
    <property type="match status" value="6"/>
</dbReference>
<comment type="function">
    <text evidence="19">Involved in transforming growth factor beta-mediated rearrangement of the podocyte cytoskeleton which includes reduction of F-actin fibers and broadening, flattening and elongation of podocytes. Plays a role in basement membrane organization. May promote cleavage furrow maturation during cytokinesis in preimplantation embryos. May play a role in the architecture of adhesive and flexible epithelial cell junctions. May play a role during myocardial remodeling by imparting an effect on cardiac fibroblast migration.</text>
</comment>
<feature type="domain" description="EGF-like" evidence="24">
    <location>
        <begin position="5226"/>
        <end position="5263"/>
    </location>
</feature>
<dbReference type="GO" id="GO:0055013">
    <property type="term" value="P:cardiac muscle cell development"/>
    <property type="evidence" value="ECO:0007669"/>
    <property type="project" value="UniProtKB-ARBA"/>
</dbReference>
<dbReference type="InParanoid" id="G3NWN1"/>
<keyword evidence="6" id="KW-0964">Secreted</keyword>
<dbReference type="InterPro" id="IPR001881">
    <property type="entry name" value="EGF-like_Ca-bd_dom"/>
</dbReference>
<feature type="disulfide bond" evidence="22">
    <location>
        <begin position="5230"/>
        <end position="5240"/>
    </location>
</feature>
<dbReference type="GO" id="GO:0051301">
    <property type="term" value="P:cell division"/>
    <property type="evidence" value="ECO:0007669"/>
    <property type="project" value="UniProtKB-KW"/>
</dbReference>
<evidence type="ECO:0000256" key="23">
    <source>
        <dbReference type="SAM" id="MobiDB-lite"/>
    </source>
</evidence>
<dbReference type="FunFam" id="2.60.40.10:FF:000824">
    <property type="entry name" value="Hemicentin 1"/>
    <property type="match status" value="1"/>
</dbReference>
<dbReference type="InterPro" id="IPR026823">
    <property type="entry name" value="cEGF"/>
</dbReference>
<organism evidence="27 28">
    <name type="scientific">Gasterosteus aculeatus aculeatus</name>
    <name type="common">three-spined stickleback</name>
    <dbReference type="NCBI Taxonomy" id="481459"/>
    <lineage>
        <taxon>Eukaryota</taxon>
        <taxon>Metazoa</taxon>
        <taxon>Chordata</taxon>
        <taxon>Craniata</taxon>
        <taxon>Vertebrata</taxon>
        <taxon>Euteleostomi</taxon>
        <taxon>Actinopterygii</taxon>
        <taxon>Neopterygii</taxon>
        <taxon>Teleostei</taxon>
        <taxon>Neoteleostei</taxon>
        <taxon>Acanthomorphata</taxon>
        <taxon>Eupercaria</taxon>
        <taxon>Perciformes</taxon>
        <taxon>Cottioidei</taxon>
        <taxon>Gasterosteales</taxon>
        <taxon>Gasterosteidae</taxon>
        <taxon>Gasterosteus</taxon>
    </lineage>
</organism>
<dbReference type="eggNOG" id="KOG4475">
    <property type="taxonomic scope" value="Eukaryota"/>
</dbReference>
<dbReference type="SUPFAM" id="SSF57196">
    <property type="entry name" value="EGF/Laminin"/>
    <property type="match status" value="1"/>
</dbReference>
<dbReference type="FunFam" id="2.10.25.10:FF:000385">
    <property type="entry name" value="Hemicentin 1"/>
    <property type="match status" value="1"/>
</dbReference>
<dbReference type="SMART" id="SM00682">
    <property type="entry name" value="G2F"/>
    <property type="match status" value="1"/>
</dbReference>
<dbReference type="Pfam" id="PF13927">
    <property type="entry name" value="Ig_3"/>
    <property type="match status" value="10"/>
</dbReference>
<dbReference type="OMA" id="FPSIHWM"/>
<dbReference type="CDD" id="cd00054">
    <property type="entry name" value="EGF_CA"/>
    <property type="match status" value="8"/>
</dbReference>
<dbReference type="InterPro" id="IPR000884">
    <property type="entry name" value="TSP1_rpt"/>
</dbReference>
<evidence type="ECO:0000313" key="27">
    <source>
        <dbReference type="Ensembl" id="ENSGACP00000009750.3"/>
    </source>
</evidence>
<evidence type="ECO:0000256" key="2">
    <source>
        <dbReference type="ARBA" id="ARBA00004496"/>
    </source>
</evidence>
<dbReference type="GeneTree" id="ENSGT00940000154614"/>
<feature type="domain" description="Ig-like" evidence="25">
    <location>
        <begin position="1393"/>
        <end position="1482"/>
    </location>
</feature>
<feature type="disulfide bond" evidence="22">
    <location>
        <begin position="5473"/>
        <end position="5483"/>
    </location>
</feature>
<dbReference type="SUPFAM" id="SSF54511">
    <property type="entry name" value="GFP-like"/>
    <property type="match status" value="1"/>
</dbReference>
<evidence type="ECO:0000256" key="1">
    <source>
        <dbReference type="ARBA" id="ARBA00004282"/>
    </source>
</evidence>
<dbReference type="FunFam" id="2.20.100.10:FF:000067">
    <property type="entry name" value="Hemicentin 1"/>
    <property type="match status" value="1"/>
</dbReference>
<feature type="domain" description="Ig-like" evidence="25">
    <location>
        <begin position="1487"/>
        <end position="1576"/>
    </location>
</feature>
<feature type="compositionally biased region" description="Basic residues" evidence="23">
    <location>
        <begin position="5437"/>
        <end position="5446"/>
    </location>
</feature>
<dbReference type="CDD" id="cd00096">
    <property type="entry name" value="Ig"/>
    <property type="match status" value="5"/>
</dbReference>
<dbReference type="CDD" id="cd00198">
    <property type="entry name" value="vWFA"/>
    <property type="match status" value="1"/>
</dbReference>
<dbReference type="GO" id="GO:0050808">
    <property type="term" value="P:synapse organization"/>
    <property type="evidence" value="ECO:0007669"/>
    <property type="project" value="TreeGrafter"/>
</dbReference>
<dbReference type="Gene3D" id="2.40.155.10">
    <property type="entry name" value="Green fluorescent protein"/>
    <property type="match status" value="1"/>
</dbReference>
<dbReference type="InterPro" id="IPR036179">
    <property type="entry name" value="Ig-like_dom_sf"/>
</dbReference>
<dbReference type="InterPro" id="IPR000152">
    <property type="entry name" value="EGF-type_Asp/Asn_hydroxyl_site"/>
</dbReference>
<feature type="domain" description="Nidogen G2 beta-barrel" evidence="26">
    <location>
        <begin position="4906"/>
        <end position="5127"/>
    </location>
</feature>
<dbReference type="FunFam" id="2.60.40.10:FF:000186">
    <property type="entry name" value="Hemicentin 1"/>
    <property type="match status" value="5"/>
</dbReference>
<evidence type="ECO:0000313" key="28">
    <source>
        <dbReference type="Proteomes" id="UP000007635"/>
    </source>
</evidence>
<dbReference type="InterPro" id="IPR050958">
    <property type="entry name" value="Cell_Adh-Cytoskel_Orgn"/>
</dbReference>
<dbReference type="FunFam" id="2.60.40.10:FF:001131">
    <property type="entry name" value="Hemicentin 1"/>
    <property type="match status" value="1"/>
</dbReference>
<evidence type="ECO:0000256" key="17">
    <source>
        <dbReference type="ARBA" id="ARBA00023306"/>
    </source>
</evidence>
<evidence type="ECO:0000256" key="19">
    <source>
        <dbReference type="ARBA" id="ARBA00053381"/>
    </source>
</evidence>
<feature type="domain" description="Ig-like" evidence="25">
    <location>
        <begin position="2511"/>
        <end position="2599"/>
    </location>
</feature>
<keyword evidence="14" id="KW-0965">Cell junction</keyword>
<dbReference type="FunFam" id="2.60.40.10:FF:000675">
    <property type="entry name" value="Hemicentin 1"/>
    <property type="match status" value="1"/>
</dbReference>
<feature type="domain" description="Ig-like" evidence="25">
    <location>
        <begin position="1581"/>
        <end position="1669"/>
    </location>
</feature>
<feature type="domain" description="Ig-like" evidence="25">
    <location>
        <begin position="1954"/>
        <end position="2042"/>
    </location>
</feature>
<dbReference type="Ensembl" id="ENSGACT00000009770.3">
    <property type="protein sequence ID" value="ENSGACP00000009750.3"/>
    <property type="gene ID" value="ENSGACG00000007309.3"/>
</dbReference>
<dbReference type="CDD" id="cd00255">
    <property type="entry name" value="nidG2"/>
    <property type="match status" value="1"/>
</dbReference>
<feature type="domain" description="EGF-like" evidence="24">
    <location>
        <begin position="5469"/>
        <end position="5508"/>
    </location>
</feature>
<dbReference type="InterPro" id="IPR036383">
    <property type="entry name" value="TSP1_rpt_sf"/>
</dbReference>
<dbReference type="FunFam" id="2.10.25.10:FF:000008">
    <property type="entry name" value="Signal peptide, CUB domain, EGF-like 2"/>
    <property type="match status" value="1"/>
</dbReference>
<dbReference type="InterPro" id="IPR003599">
    <property type="entry name" value="Ig_sub"/>
</dbReference>
<feature type="domain" description="Ig-like" evidence="25">
    <location>
        <begin position="1767"/>
        <end position="1856"/>
    </location>
</feature>
<keyword evidence="13" id="KW-0106">Calcium</keyword>
<feature type="domain" description="Ig-like" evidence="25">
    <location>
        <begin position="3469"/>
        <end position="3557"/>
    </location>
</feature>
<feature type="domain" description="Ig-like" evidence="25">
    <location>
        <begin position="4204"/>
        <end position="4290"/>
    </location>
</feature>
<feature type="domain" description="Ig-like" evidence="25">
    <location>
        <begin position="3748"/>
        <end position="3834"/>
    </location>
</feature>
<dbReference type="Pfam" id="PF23560">
    <property type="entry name" value="GBD_Hemicentin"/>
    <property type="match status" value="1"/>
</dbReference>
<dbReference type="FunFam" id="2.60.40.10:FF:000706">
    <property type="entry name" value="Hemicentin 1"/>
    <property type="match status" value="1"/>
</dbReference>
<feature type="domain" description="Ig-like" evidence="25">
    <location>
        <begin position="2799"/>
        <end position="2898"/>
    </location>
</feature>
<feature type="domain" description="Ig-like" evidence="25">
    <location>
        <begin position="1115"/>
        <end position="1208"/>
    </location>
</feature>
<evidence type="ECO:0000256" key="13">
    <source>
        <dbReference type="ARBA" id="ARBA00022837"/>
    </source>
</evidence>
<dbReference type="Gene3D" id="2.10.25.10">
    <property type="entry name" value="Laminin"/>
    <property type="match status" value="8"/>
</dbReference>
<dbReference type="GO" id="GO:0007156">
    <property type="term" value="P:homophilic cell adhesion via plasma membrane adhesion molecules"/>
    <property type="evidence" value="ECO:0007669"/>
    <property type="project" value="TreeGrafter"/>
</dbReference>
<dbReference type="Bgee" id="ENSGACG00000007309">
    <property type="expression patterns" value="Expressed in liver and 5 other cell types or tissues"/>
</dbReference>
<dbReference type="InterPro" id="IPR036465">
    <property type="entry name" value="vWFA_dom_sf"/>
</dbReference>
<dbReference type="InterPro" id="IPR049883">
    <property type="entry name" value="NOTCH1_EGF-like"/>
</dbReference>
<evidence type="ECO:0000259" key="25">
    <source>
        <dbReference type="PROSITE" id="PS50835"/>
    </source>
</evidence>
<dbReference type="SMART" id="SM00409">
    <property type="entry name" value="IG"/>
    <property type="match status" value="44"/>
</dbReference>
<evidence type="ECO:0000256" key="3">
    <source>
        <dbReference type="ARBA" id="ARBA00004498"/>
    </source>
</evidence>
<dbReference type="GO" id="GO:0008046">
    <property type="term" value="F:axon guidance receptor activity"/>
    <property type="evidence" value="ECO:0007669"/>
    <property type="project" value="TreeGrafter"/>
</dbReference>
<dbReference type="Pfam" id="PF12662">
    <property type="entry name" value="cEGF"/>
    <property type="match status" value="1"/>
</dbReference>
<feature type="region of interest" description="Disordered" evidence="23">
    <location>
        <begin position="5429"/>
        <end position="5449"/>
    </location>
</feature>
<proteinExistence type="predicted"/>
<dbReference type="InterPro" id="IPR056475">
    <property type="entry name" value="GBD_Hemicentin/VWA7"/>
</dbReference>
<keyword evidence="16" id="KW-0325">Glycoprotein</keyword>
<dbReference type="GO" id="GO:0043025">
    <property type="term" value="C:neuronal cell body"/>
    <property type="evidence" value="ECO:0007669"/>
    <property type="project" value="TreeGrafter"/>
</dbReference>
<dbReference type="InterPro" id="IPR000742">
    <property type="entry name" value="EGF"/>
</dbReference>
<dbReference type="GO" id="GO:0005737">
    <property type="term" value="C:cytoplasm"/>
    <property type="evidence" value="ECO:0007669"/>
    <property type="project" value="UniProtKB-SubCell"/>
</dbReference>
<feature type="domain" description="Ig-like" evidence="25">
    <location>
        <begin position="933"/>
        <end position="1019"/>
    </location>
</feature>
<dbReference type="FunFam" id="2.60.40.10:FF:000503">
    <property type="entry name" value="Hemicentin 1"/>
    <property type="match status" value="1"/>
</dbReference>
<dbReference type="SUPFAM" id="SSF82895">
    <property type="entry name" value="TSP-1 type 1 repeat"/>
    <property type="match status" value="6"/>
</dbReference>
<feature type="domain" description="Ig-like" evidence="25">
    <location>
        <begin position="656"/>
        <end position="741"/>
    </location>
</feature>
<dbReference type="FunFam" id="2.60.40.10:FF:000699">
    <property type="entry name" value="Hemicentin 1"/>
    <property type="match status" value="1"/>
</dbReference>
<keyword evidence="7" id="KW-0272">Extracellular matrix</keyword>
<dbReference type="FunFam" id="2.20.100.10:FF:000001">
    <property type="entry name" value="semaphorin-5A isoform X1"/>
    <property type="match status" value="1"/>
</dbReference>
<feature type="domain" description="Ig-like" evidence="25">
    <location>
        <begin position="2046"/>
        <end position="2134"/>
    </location>
</feature>
<dbReference type="FunFam" id="2.60.40.10:FF:000708">
    <property type="entry name" value="Hemicentin 1"/>
    <property type="match status" value="1"/>
</dbReference>
<feature type="domain" description="Ig-like" evidence="25">
    <location>
        <begin position="3838"/>
        <end position="3927"/>
    </location>
</feature>
<feature type="domain" description="Ig-like" evidence="25">
    <location>
        <begin position="2417"/>
        <end position="2506"/>
    </location>
</feature>
<feature type="domain" description="Ig-like" evidence="25">
    <location>
        <begin position="3932"/>
        <end position="4018"/>
    </location>
</feature>
<dbReference type="PROSITE" id="PS01186">
    <property type="entry name" value="EGF_2"/>
    <property type="match status" value="2"/>
</dbReference>
<dbReference type="InterPro" id="IPR018097">
    <property type="entry name" value="EGF_Ca-bd_CS"/>
</dbReference>
<feature type="domain" description="Ig-like" evidence="25">
    <location>
        <begin position="2903"/>
        <end position="2993"/>
    </location>
</feature>
<evidence type="ECO:0000259" key="26">
    <source>
        <dbReference type="PROSITE" id="PS50993"/>
    </source>
</evidence>
<dbReference type="GO" id="GO:0003007">
    <property type="term" value="P:heart morphogenesis"/>
    <property type="evidence" value="ECO:0007669"/>
    <property type="project" value="UniProtKB-ARBA"/>
</dbReference>
<feature type="domain" description="Ig-like" evidence="25">
    <location>
        <begin position="2323"/>
        <end position="2412"/>
    </location>
</feature>
<feature type="domain" description="EGF-like" evidence="24">
    <location>
        <begin position="5306"/>
        <end position="5341"/>
    </location>
</feature>
<feature type="domain" description="Ig-like" evidence="25">
    <location>
        <begin position="4023"/>
        <end position="4111"/>
    </location>
</feature>
<dbReference type="STRING" id="69293.ENSGACP00000009750"/>
<feature type="domain" description="Ig-like" evidence="25">
    <location>
        <begin position="1213"/>
        <end position="1290"/>
    </location>
</feature>
<feature type="domain" description="Ig-like" evidence="25">
    <location>
        <begin position="2700"/>
        <end position="2794"/>
    </location>
</feature>
<feature type="domain" description="Ig-like" evidence="25">
    <location>
        <begin position="4383"/>
        <end position="4470"/>
    </location>
</feature>
<dbReference type="PANTHER" id="PTHR45080">
    <property type="entry name" value="CONTACTIN 5"/>
    <property type="match status" value="1"/>
</dbReference>
<dbReference type="Pfam" id="PF00090">
    <property type="entry name" value="TSP_1"/>
    <property type="match status" value="6"/>
</dbReference>
<feature type="domain" description="Ig-like" evidence="25">
    <location>
        <begin position="837"/>
        <end position="926"/>
    </location>
</feature>
<dbReference type="FunFam" id="2.60.40.10:FF:001075">
    <property type="entry name" value="Hemicentin 1"/>
    <property type="match status" value="1"/>
</dbReference>
<evidence type="ECO:0000256" key="15">
    <source>
        <dbReference type="ARBA" id="ARBA00023157"/>
    </source>
</evidence>
<feature type="domain" description="Ig-like" evidence="25">
    <location>
        <begin position="2139"/>
        <end position="2225"/>
    </location>
</feature>
<dbReference type="SMART" id="SM00408">
    <property type="entry name" value="IGc2"/>
    <property type="match status" value="44"/>
</dbReference>
<keyword evidence="5" id="KW-0963">Cytoplasm</keyword>
<dbReference type="SMART" id="SM00181">
    <property type="entry name" value="EGF"/>
    <property type="match status" value="8"/>
</dbReference>
<dbReference type="InterPro" id="IPR056861">
    <property type="entry name" value="HMCN1-like_VWA"/>
</dbReference>
<evidence type="ECO:0000256" key="22">
    <source>
        <dbReference type="PROSITE-ProRule" id="PRU00076"/>
    </source>
</evidence>
<evidence type="ECO:0000256" key="9">
    <source>
        <dbReference type="ARBA" id="ARBA00022606"/>
    </source>
</evidence>
<feature type="domain" description="Ig-like" evidence="25">
    <location>
        <begin position="2998"/>
        <end position="3085"/>
    </location>
</feature>
<dbReference type="FunFam" id="2.10.25.10:FF:000038">
    <property type="entry name" value="Fibrillin 2"/>
    <property type="match status" value="1"/>
</dbReference>
<dbReference type="GO" id="GO:0030424">
    <property type="term" value="C:axon"/>
    <property type="evidence" value="ECO:0007669"/>
    <property type="project" value="TreeGrafter"/>
</dbReference>
<dbReference type="GO" id="GO:0030855">
    <property type="term" value="P:epithelial cell differentiation"/>
    <property type="evidence" value="ECO:0007669"/>
    <property type="project" value="UniProtKB-ARBA"/>
</dbReference>
<dbReference type="Gene3D" id="2.20.100.10">
    <property type="entry name" value="Thrombospondin type-1 (TSP1) repeat"/>
    <property type="match status" value="6"/>
</dbReference>
<dbReference type="FunFam" id="2.10.25.10:FF:000352">
    <property type="entry name" value="Hemicentin 1"/>
    <property type="match status" value="1"/>
</dbReference>
<accession>G3NWN1</accession>
<keyword evidence="10" id="KW-0132">Cell division</keyword>
<dbReference type="FunFam" id="2.60.40.10:FF:000130">
    <property type="entry name" value="Hemicentin 1"/>
    <property type="match status" value="14"/>
</dbReference>
<evidence type="ECO:0000256" key="8">
    <source>
        <dbReference type="ARBA" id="ARBA00022536"/>
    </source>
</evidence>
<dbReference type="PROSITE" id="PS50092">
    <property type="entry name" value="TSP1"/>
    <property type="match status" value="6"/>
</dbReference>